<accession>A0AAW4L5R7</accession>
<feature type="compositionally biased region" description="Basic and acidic residues" evidence="1">
    <location>
        <begin position="1162"/>
        <end position="1176"/>
    </location>
</feature>
<dbReference type="PANTHER" id="PTHR30441">
    <property type="entry name" value="DUF748 DOMAIN-CONTAINING PROTEIN"/>
    <property type="match status" value="1"/>
</dbReference>
<organism evidence="2 3">
    <name type="scientific">Geoanaerobacter pelophilus</name>
    <dbReference type="NCBI Taxonomy" id="60036"/>
    <lineage>
        <taxon>Bacteria</taxon>
        <taxon>Pseudomonadati</taxon>
        <taxon>Thermodesulfobacteriota</taxon>
        <taxon>Desulfuromonadia</taxon>
        <taxon>Geobacterales</taxon>
        <taxon>Geobacteraceae</taxon>
        <taxon>Geoanaerobacter</taxon>
    </lineage>
</organism>
<reference evidence="2 3" key="1">
    <citation type="submission" date="2021-05" db="EMBL/GenBank/DDBJ databases">
        <title>The draft genome of Geobacter pelophilus DSM 12255.</title>
        <authorList>
            <person name="Xu Z."/>
            <person name="Masuda Y."/>
            <person name="Itoh H."/>
            <person name="Senoo K."/>
        </authorList>
    </citation>
    <scope>NUCLEOTIDE SEQUENCE [LARGE SCALE GENOMIC DNA]</scope>
    <source>
        <strain evidence="2 3">DSM 12255</strain>
    </source>
</reference>
<proteinExistence type="predicted"/>
<dbReference type="PANTHER" id="PTHR30441:SF8">
    <property type="entry name" value="DUF748 DOMAIN-CONTAINING PROTEIN"/>
    <property type="match status" value="1"/>
</dbReference>
<evidence type="ECO:0000313" key="3">
    <source>
        <dbReference type="Proteomes" id="UP000811899"/>
    </source>
</evidence>
<dbReference type="Gene3D" id="3.30.1330.60">
    <property type="entry name" value="OmpA-like domain"/>
    <property type="match status" value="1"/>
</dbReference>
<dbReference type="Pfam" id="PF05359">
    <property type="entry name" value="DUF748"/>
    <property type="match status" value="2"/>
</dbReference>
<dbReference type="AlphaFoldDB" id="A0AAW4L5R7"/>
<dbReference type="GO" id="GO:0005886">
    <property type="term" value="C:plasma membrane"/>
    <property type="evidence" value="ECO:0007669"/>
    <property type="project" value="TreeGrafter"/>
</dbReference>
<gene>
    <name evidence="2" type="ORF">KI809_18560</name>
</gene>
<keyword evidence="3" id="KW-1185">Reference proteome</keyword>
<sequence>MSRQRKILIALAASAALLLLFIILVLPGIVKTKAVEGIKKSTGRQAAIDRVSINPFTLSARIDGFRMKEADGAAVFASFSSLKVRVSTASIIRRAPVVGELTLVRPQLSLVRVSDNNYNFSDIVERIRKQPKSEGETLFSLNNIRIDNGSIDFDDRAARQPASHTLRSLTLAIPFISNIPYLADKYVTPHFGAIINGAPLRLDGKLKPLTKSAETVLTLKLDKLNLPHYLAYLPFDPGFAMPSGTLSTDLELAYRIGAKEKPELNIAGKLDLAGLAFTERQGTPLLALNQASAKINRLAAFSKQADIGRIQLDGLEAHISRDRQGSWNFSHLFTGASTVKPAPPATEKAKEHKPSPMPVVTLSGFALTNSTLHLRDAQPPGGFATTLQNISIEVRDFSTAPQKTAQWQLACDTDAKEQLSVNGTFSAAPVKAEAKLKLVAVQLKRYYPYLSGLLTAPIAGSAGLESVLTYSDESGLKVSDTTLSVSDLLVPFGPTDKLALKSLTVAGTGIDLKERQADIATVTLQRGSVSVSKESDGTLSPRQLLRKPAAAQNIPAPAGNAKPVEKPFRYTVRDVAIKGVDASFTDHGYQPAPTFTLKGISAGAKNITGPTFGPIPFTLTAGFGSTKAKIAASGTAIPEPFRLKGLVSLSQIPLRDFDPYYPDDMGIFIAGGTVDTRLNLDLAQKGDKITGNYSGSLGVRSFYSLDTIESEELLKWESLQIDNIRGTLQPFSLAIKDIALTSPFARVIVNKDGTLNLQQIGKVPKGEVAPQVATPAPQPAVPATTAPPVAIDTITIQDGTLAFIDRKLPGGFASTFFNLGGRVSGLSSESSRFATVDLRGVLENRSPLKISGTLNPLRGDLFMDLTAAFTDIELSPVTPYSGTYLGYSIDKGKLFLDLKYKIENKALSAENKVFIDQFTFGRKIESDKATNLPVRLAVALLKDGKGEIHLDLPVSGRTDDPKFSVWKVAFQMLKNLLVKAATSPFSLLSSMFGSSEDFSSVSFAPGSAAVSANEQEKLVKLAKALKDRPAVSLEISGYLDRQRDPEGYRQLQLTHRIHNEKFLAMVKSKQNRPEDSPETVSVTPAEYSVYLKAVYRKEDFPKPRNAIGMLKDLPDDEMKKLILTHLPAGDKELQALARERAVAVQSFLRDKGGMPRERLFLKQDDPFKPAEKKEQSPSRVEFGVTVK</sequence>
<dbReference type="RefSeq" id="WP_214173090.1">
    <property type="nucleotide sequence ID" value="NZ_JAHCVJ010000010.1"/>
</dbReference>
<dbReference type="InterPro" id="IPR036737">
    <property type="entry name" value="OmpA-like_sf"/>
</dbReference>
<dbReference type="InterPro" id="IPR052894">
    <property type="entry name" value="AsmA-related"/>
</dbReference>
<dbReference type="EMBL" id="JAHCVJ010000010">
    <property type="protein sequence ID" value="MBT0666318.1"/>
    <property type="molecule type" value="Genomic_DNA"/>
</dbReference>
<evidence type="ECO:0000313" key="2">
    <source>
        <dbReference type="EMBL" id="MBT0666318.1"/>
    </source>
</evidence>
<evidence type="ECO:0000256" key="1">
    <source>
        <dbReference type="SAM" id="MobiDB-lite"/>
    </source>
</evidence>
<dbReference type="GO" id="GO:0090313">
    <property type="term" value="P:regulation of protein targeting to membrane"/>
    <property type="evidence" value="ECO:0007669"/>
    <property type="project" value="TreeGrafter"/>
</dbReference>
<protein>
    <submittedName>
        <fullName evidence="2">DUF748 domain-containing protein</fullName>
    </submittedName>
</protein>
<name>A0AAW4L5R7_9BACT</name>
<feature type="region of interest" description="Disordered" evidence="1">
    <location>
        <begin position="1162"/>
        <end position="1187"/>
    </location>
</feature>
<dbReference type="InterPro" id="IPR008023">
    <property type="entry name" value="DUF748"/>
</dbReference>
<comment type="caution">
    <text evidence="2">The sequence shown here is derived from an EMBL/GenBank/DDBJ whole genome shotgun (WGS) entry which is preliminary data.</text>
</comment>
<dbReference type="Proteomes" id="UP000811899">
    <property type="component" value="Unassembled WGS sequence"/>
</dbReference>